<dbReference type="RefSeq" id="WP_212530036.1">
    <property type="nucleotide sequence ID" value="NZ_JAGSOG010000099.1"/>
</dbReference>
<sequence length="480" mass="51980">MNDVVTATDRVLVAFAGQGSGTGALSWGQREIYLAMQHQRSSLAIGGLKPLPPGTTVAEIADELRYLMTRYPPMRTRLRYPPGAPDRPTQELFASGEIALEIFDVAEGEDGGQVAAAVEHRYKYEPFDLVDAWPIRMAVTREHGTATYMIILMAHLVSDAGGAMVMLREVETRETGPVPGMQQLEQVDWQASDEGQRHNARTLRYWADLLRRIPTRQLPEPHPPQSPRHWAGELCSPALPIAVKAITERTGADSSAVYMALFAASLARITGINPVVMRPVVHNRFRAKLVGVLCMVAQAGCCALDLADSTLDEAVGRAERATMAASKHAYFDPWALNDLIAEVARERDPELDIATFFNDRRLRKGEGESTLPPPERDTLDRARAASVFVWTDKQDDPIERLFLHVEDVDDVEGAPLRVQLRVCVDTCYLGSDDAIALVHGMEAIAIEAALDAGTATGIAGPSEAEAAGVAGVATGSGAGG</sequence>
<dbReference type="GO" id="GO:0003824">
    <property type="term" value="F:catalytic activity"/>
    <property type="evidence" value="ECO:0007669"/>
    <property type="project" value="InterPro"/>
</dbReference>
<dbReference type="AlphaFoldDB" id="A0A941IT31"/>
<dbReference type="Gene3D" id="3.30.559.30">
    <property type="entry name" value="Nonribosomal peptide synthetase, condensation domain"/>
    <property type="match status" value="1"/>
</dbReference>
<organism evidence="2 3">
    <name type="scientific">Actinospica durhamensis</name>
    <dbReference type="NCBI Taxonomy" id="1508375"/>
    <lineage>
        <taxon>Bacteria</taxon>
        <taxon>Bacillati</taxon>
        <taxon>Actinomycetota</taxon>
        <taxon>Actinomycetes</taxon>
        <taxon>Catenulisporales</taxon>
        <taxon>Actinospicaceae</taxon>
        <taxon>Actinospica</taxon>
    </lineage>
</organism>
<evidence type="ECO:0000313" key="3">
    <source>
        <dbReference type="Proteomes" id="UP000675781"/>
    </source>
</evidence>
<comment type="caution">
    <text evidence="2">The sequence shown here is derived from an EMBL/GenBank/DDBJ whole genome shotgun (WGS) entry which is preliminary data.</text>
</comment>
<gene>
    <name evidence="2" type="ORF">KDL01_19865</name>
</gene>
<dbReference type="InterPro" id="IPR001242">
    <property type="entry name" value="Condensation_dom"/>
</dbReference>
<dbReference type="SUPFAM" id="SSF52777">
    <property type="entry name" value="CoA-dependent acyltransferases"/>
    <property type="match status" value="2"/>
</dbReference>
<dbReference type="EMBL" id="JAGSOG010000099">
    <property type="protein sequence ID" value="MBR7835543.1"/>
    <property type="molecule type" value="Genomic_DNA"/>
</dbReference>
<evidence type="ECO:0000259" key="1">
    <source>
        <dbReference type="Pfam" id="PF00668"/>
    </source>
</evidence>
<feature type="domain" description="Condensation" evidence="1">
    <location>
        <begin position="64"/>
        <end position="349"/>
    </location>
</feature>
<evidence type="ECO:0000313" key="2">
    <source>
        <dbReference type="EMBL" id="MBR7835543.1"/>
    </source>
</evidence>
<dbReference type="Proteomes" id="UP000675781">
    <property type="component" value="Unassembled WGS sequence"/>
</dbReference>
<name>A0A941IT31_9ACTN</name>
<proteinExistence type="predicted"/>
<dbReference type="GO" id="GO:0008610">
    <property type="term" value="P:lipid biosynthetic process"/>
    <property type="evidence" value="ECO:0007669"/>
    <property type="project" value="UniProtKB-ARBA"/>
</dbReference>
<accession>A0A941IT31</accession>
<dbReference type="Gene3D" id="3.30.559.10">
    <property type="entry name" value="Chloramphenicol acetyltransferase-like domain"/>
    <property type="match status" value="1"/>
</dbReference>
<reference evidence="2" key="1">
    <citation type="submission" date="2021-04" db="EMBL/GenBank/DDBJ databases">
        <title>Genome based classification of Actinospica acidithermotolerans sp. nov., an actinobacterium isolated from an Indonesian hot spring.</title>
        <authorList>
            <person name="Kusuma A.B."/>
            <person name="Putra K.E."/>
            <person name="Nafisah S."/>
            <person name="Loh J."/>
            <person name="Nouioui I."/>
            <person name="Goodfellow M."/>
        </authorList>
    </citation>
    <scope>NUCLEOTIDE SEQUENCE</scope>
    <source>
        <strain evidence="2">CSCA 57</strain>
    </source>
</reference>
<protein>
    <recommendedName>
        <fullName evidence="1">Condensation domain-containing protein</fullName>
    </recommendedName>
</protein>
<keyword evidence="3" id="KW-1185">Reference proteome</keyword>
<dbReference type="Pfam" id="PF00668">
    <property type="entry name" value="Condensation"/>
    <property type="match status" value="1"/>
</dbReference>
<dbReference type="InterPro" id="IPR023213">
    <property type="entry name" value="CAT-like_dom_sf"/>
</dbReference>